<dbReference type="GO" id="GO:0042132">
    <property type="term" value="F:fructose 1,6-bisphosphate 1-phosphatase activity"/>
    <property type="evidence" value="ECO:0007669"/>
    <property type="project" value="UniProtKB-EC"/>
</dbReference>
<feature type="binding site" evidence="9">
    <location>
        <position position="212"/>
    </location>
    <ligand>
        <name>Mn(2+)</name>
        <dbReference type="ChEBI" id="CHEBI:29035"/>
        <label>2</label>
    </ligand>
</feature>
<dbReference type="Pfam" id="PF03320">
    <property type="entry name" value="FBPase_glpX"/>
    <property type="match status" value="1"/>
</dbReference>
<dbReference type="InterPro" id="IPR004464">
    <property type="entry name" value="FBPase_class-2/SBPase"/>
</dbReference>
<dbReference type="Proteomes" id="UP000192738">
    <property type="component" value="Unassembled WGS sequence"/>
</dbReference>
<keyword evidence="4" id="KW-0378">Hydrolase</keyword>
<comment type="cofactor">
    <cofactor evidence="9">
        <name>Mn(2+)</name>
        <dbReference type="ChEBI" id="CHEBI:29035"/>
    </cofactor>
</comment>
<dbReference type="Gene3D" id="3.30.540.10">
    <property type="entry name" value="Fructose-1,6-Bisphosphatase, subunit A, domain 1"/>
    <property type="match status" value="1"/>
</dbReference>
<dbReference type="PIRSF" id="PIRSF004532">
    <property type="entry name" value="GlpX"/>
    <property type="match status" value="1"/>
</dbReference>
<name>A0A1W2E3C0_9FIRM</name>
<feature type="binding site" evidence="9">
    <location>
        <position position="33"/>
    </location>
    <ligand>
        <name>Mn(2+)</name>
        <dbReference type="ChEBI" id="CHEBI:29035"/>
        <label>1</label>
    </ligand>
</feature>
<evidence type="ECO:0000256" key="9">
    <source>
        <dbReference type="PIRSR" id="PIRSR004532-1"/>
    </source>
</evidence>
<feature type="binding site" evidence="10">
    <location>
        <begin position="87"/>
        <end position="89"/>
    </location>
    <ligand>
        <name>substrate</name>
    </ligand>
</feature>
<feature type="binding site" evidence="9">
    <location>
        <position position="84"/>
    </location>
    <ligand>
        <name>Mn(2+)</name>
        <dbReference type="ChEBI" id="CHEBI:29035"/>
        <label>2</label>
    </ligand>
</feature>
<evidence type="ECO:0000256" key="5">
    <source>
        <dbReference type="ARBA" id="ARBA00023211"/>
    </source>
</evidence>
<gene>
    <name evidence="11" type="ORF">SAMN04488500_12036</name>
</gene>
<comment type="catalytic activity">
    <reaction evidence="1">
        <text>beta-D-fructose 1,6-bisphosphate + H2O = beta-D-fructose 6-phosphate + phosphate</text>
        <dbReference type="Rhea" id="RHEA:11064"/>
        <dbReference type="ChEBI" id="CHEBI:15377"/>
        <dbReference type="ChEBI" id="CHEBI:32966"/>
        <dbReference type="ChEBI" id="CHEBI:43474"/>
        <dbReference type="ChEBI" id="CHEBI:57634"/>
        <dbReference type="EC" id="3.1.3.11"/>
    </reaction>
</comment>
<evidence type="ECO:0000313" key="12">
    <source>
        <dbReference type="Proteomes" id="UP000192738"/>
    </source>
</evidence>
<dbReference type="RefSeq" id="WP_084577512.1">
    <property type="nucleotide sequence ID" value="NZ_CP155572.1"/>
</dbReference>
<feature type="binding site" evidence="9">
    <location>
        <position position="87"/>
    </location>
    <ligand>
        <name>Mn(2+)</name>
        <dbReference type="ChEBI" id="CHEBI:29035"/>
        <label>2</label>
    </ligand>
</feature>
<feature type="binding site" evidence="10">
    <location>
        <begin position="163"/>
        <end position="165"/>
    </location>
    <ligand>
        <name>substrate</name>
    </ligand>
</feature>
<evidence type="ECO:0000256" key="10">
    <source>
        <dbReference type="PIRSR" id="PIRSR004532-2"/>
    </source>
</evidence>
<evidence type="ECO:0000256" key="2">
    <source>
        <dbReference type="ARBA" id="ARBA00008989"/>
    </source>
</evidence>
<feature type="binding site" evidence="10">
    <location>
        <position position="209"/>
    </location>
    <ligand>
        <name>substrate</name>
    </ligand>
</feature>
<comment type="similarity">
    <text evidence="2 8">Belongs to the FBPase class 2 family.</text>
</comment>
<keyword evidence="3 9" id="KW-0479">Metal-binding</keyword>
<evidence type="ECO:0000256" key="1">
    <source>
        <dbReference type="ARBA" id="ARBA00001273"/>
    </source>
</evidence>
<dbReference type="OrthoDB" id="9779353at2"/>
<dbReference type="AlphaFoldDB" id="A0A1W2E3C0"/>
<dbReference type="GO" id="GO:0030388">
    <property type="term" value="P:fructose 1,6-bisphosphate metabolic process"/>
    <property type="evidence" value="ECO:0007669"/>
    <property type="project" value="TreeGrafter"/>
</dbReference>
<comment type="pathway">
    <text evidence="7">Carbohydrate biosynthesis.</text>
</comment>
<dbReference type="NCBIfam" id="TIGR00330">
    <property type="entry name" value="glpX"/>
    <property type="match status" value="1"/>
</dbReference>
<keyword evidence="6 8" id="KW-0119">Carbohydrate metabolism</keyword>
<dbReference type="GO" id="GO:0005829">
    <property type="term" value="C:cytosol"/>
    <property type="evidence" value="ECO:0007669"/>
    <property type="project" value="TreeGrafter"/>
</dbReference>
<keyword evidence="12" id="KW-1185">Reference proteome</keyword>
<dbReference type="PANTHER" id="PTHR30447:SF0">
    <property type="entry name" value="FRUCTOSE-1,6-BISPHOSPHATASE 1 CLASS 2-RELATED"/>
    <property type="match status" value="1"/>
</dbReference>
<keyword evidence="5 9" id="KW-0464">Manganese</keyword>
<dbReference type="Gene3D" id="3.40.190.90">
    <property type="match status" value="1"/>
</dbReference>
<dbReference type="FunFam" id="3.40.190.90:FF:000001">
    <property type="entry name" value="Fructose-1,6-bisphosphatase"/>
    <property type="match status" value="1"/>
</dbReference>
<feature type="binding site" evidence="9">
    <location>
        <position position="57"/>
    </location>
    <ligand>
        <name>Mn(2+)</name>
        <dbReference type="ChEBI" id="CHEBI:29035"/>
        <label>1</label>
    </ligand>
</feature>
<dbReference type="STRING" id="112901.SAMN04488500_12036"/>
<dbReference type="SUPFAM" id="SSF56655">
    <property type="entry name" value="Carbohydrate phosphatase"/>
    <property type="match status" value="1"/>
</dbReference>
<dbReference type="CDD" id="cd01516">
    <property type="entry name" value="FBPase_glpX"/>
    <property type="match status" value="1"/>
</dbReference>
<evidence type="ECO:0000256" key="7">
    <source>
        <dbReference type="ARBA" id="ARBA00024331"/>
    </source>
</evidence>
<dbReference type="GO" id="GO:0006094">
    <property type="term" value="P:gluconeogenesis"/>
    <property type="evidence" value="ECO:0007669"/>
    <property type="project" value="InterPro"/>
</dbReference>
<protein>
    <recommendedName>
        <fullName evidence="8">Fructose-1,6-bisphosphatase</fullName>
    </recommendedName>
</protein>
<reference evidence="11 12" key="1">
    <citation type="submission" date="2017-04" db="EMBL/GenBank/DDBJ databases">
        <authorList>
            <person name="Afonso C.L."/>
            <person name="Miller P.J."/>
            <person name="Scott M.A."/>
            <person name="Spackman E."/>
            <person name="Goraichik I."/>
            <person name="Dimitrov K.M."/>
            <person name="Suarez D.L."/>
            <person name="Swayne D.E."/>
        </authorList>
    </citation>
    <scope>NUCLEOTIDE SEQUENCE [LARGE SCALE GENOMIC DNA]</scope>
    <source>
        <strain evidence="11 12">DSM 5090</strain>
    </source>
</reference>
<dbReference type="EMBL" id="FWXI01000020">
    <property type="protein sequence ID" value="SMD04290.1"/>
    <property type="molecule type" value="Genomic_DNA"/>
</dbReference>
<sequence length="321" mass="33748">MERELALEFVRVTEAAAVACGRWMGRGDKIAADQAAVDAMRAAFDTVNISGRVVIGEGEMDEAPMLYIGEEVGHGGRAVDIAVDPLEGTNLVAKGLPGSIAVLAIAPRGCLLHAPDMYMDKIAVGPRAKGKIDINAPVIENLKAVASALDRSVEDLTVVILDRPRHASIVKQARDAGARIKLITDGDVSPAINAAIEGTAVHMLLGIGGAPEGVLAAAAIKCLGGDMQGRLWPESDTDIERAKAMGIADINKVFTIDDLVKGDEVIFAATAITQGDLLNGVRYFGGGARTHSIVMRGSTGTVRFVDAIHKFDKKPMPIKRA</sequence>
<accession>A0A1W2E3C0</accession>
<dbReference type="GO" id="GO:0046872">
    <property type="term" value="F:metal ion binding"/>
    <property type="evidence" value="ECO:0007669"/>
    <property type="project" value="UniProtKB-KW"/>
</dbReference>
<evidence type="ECO:0000313" key="11">
    <source>
        <dbReference type="EMBL" id="SMD04290.1"/>
    </source>
</evidence>
<proteinExistence type="inferred from homology"/>
<evidence type="ECO:0000256" key="8">
    <source>
        <dbReference type="PIRNR" id="PIRNR004532"/>
    </source>
</evidence>
<dbReference type="GO" id="GO:0006071">
    <property type="term" value="P:glycerol metabolic process"/>
    <property type="evidence" value="ECO:0007669"/>
    <property type="project" value="InterPro"/>
</dbReference>
<feature type="binding site" evidence="10">
    <location>
        <begin position="185"/>
        <end position="187"/>
    </location>
    <ligand>
        <name>substrate</name>
    </ligand>
</feature>
<organism evidence="11 12">
    <name type="scientific">Sporomusa malonica</name>
    <dbReference type="NCBI Taxonomy" id="112901"/>
    <lineage>
        <taxon>Bacteria</taxon>
        <taxon>Bacillati</taxon>
        <taxon>Bacillota</taxon>
        <taxon>Negativicutes</taxon>
        <taxon>Selenomonadales</taxon>
        <taxon>Sporomusaceae</taxon>
        <taxon>Sporomusa</taxon>
    </lineage>
</organism>
<feature type="binding site" evidence="10">
    <location>
        <position position="118"/>
    </location>
    <ligand>
        <name>substrate</name>
    </ligand>
</feature>
<evidence type="ECO:0000256" key="4">
    <source>
        <dbReference type="ARBA" id="ARBA00022801"/>
    </source>
</evidence>
<evidence type="ECO:0000256" key="3">
    <source>
        <dbReference type="ARBA" id="ARBA00022723"/>
    </source>
</evidence>
<evidence type="ECO:0000256" key="6">
    <source>
        <dbReference type="ARBA" id="ARBA00023277"/>
    </source>
</evidence>
<dbReference type="PANTHER" id="PTHR30447">
    <property type="entry name" value="FRUCTOSE-1,6-BISPHOSPHATASE CLASS 2"/>
    <property type="match status" value="1"/>
</dbReference>